<keyword evidence="1" id="KW-0614">Plasmid</keyword>
<evidence type="ECO:0000313" key="1">
    <source>
        <dbReference type="EMBL" id="ATQ79262.1"/>
    </source>
</evidence>
<dbReference type="AlphaFoldDB" id="A0A2D2DWG0"/>
<name>A0A2D2DWG0_9BURK</name>
<proteinExistence type="predicted"/>
<dbReference type="Proteomes" id="UP000229897">
    <property type="component" value="Plasmid unnamed"/>
</dbReference>
<reference evidence="1" key="1">
    <citation type="submission" date="2017-10" db="EMBL/GenBank/DDBJ databases">
        <title>Massilia psychrophilum sp. nov., a novel purple-pigmented bacterium isolated from Tianshan glacier, Xinjiang Municipality, China.</title>
        <authorList>
            <person name="Wang H."/>
        </authorList>
    </citation>
    <scope>NUCLEOTIDE SEQUENCE [LARGE SCALE GENOMIC DNA]</scope>
    <source>
        <strain evidence="1">B2</strain>
        <plasmid evidence="1">unnamed</plasmid>
    </source>
</reference>
<dbReference type="EMBL" id="CP024609">
    <property type="protein sequence ID" value="ATQ79262.1"/>
    <property type="molecule type" value="Genomic_DNA"/>
</dbReference>
<evidence type="ECO:0000313" key="2">
    <source>
        <dbReference type="Proteomes" id="UP000229897"/>
    </source>
</evidence>
<sequence length="137" mass="15714">MLATGVCKLLGVARRNDYKLEDVYLVAKRYLDKIGANAARCYRYLHAMLVNPKKVDYAGKADQERRKCEPDPAHELTNIARACRFKRYYHVSNGMRVRFFDGTAEVTRDSNCELYAGEQMQGLYRGIANGNLREVVE</sequence>
<protein>
    <submittedName>
        <fullName evidence="1">Uncharacterized protein</fullName>
    </submittedName>
</protein>
<geneLocation type="plasmid" evidence="1 2">
    <name>unnamed</name>
</geneLocation>
<accession>A0A2D2DWG0</accession>
<organism evidence="1 2">
    <name type="scientific">Massilia violaceinigra</name>
    <dbReference type="NCBI Taxonomy" id="2045208"/>
    <lineage>
        <taxon>Bacteria</taxon>
        <taxon>Pseudomonadati</taxon>
        <taxon>Pseudomonadota</taxon>
        <taxon>Betaproteobacteria</taxon>
        <taxon>Burkholderiales</taxon>
        <taxon>Oxalobacteraceae</taxon>
        <taxon>Telluria group</taxon>
        <taxon>Massilia</taxon>
    </lineage>
</organism>
<keyword evidence="2" id="KW-1185">Reference proteome</keyword>
<dbReference type="KEGG" id="mass:CR152_32315"/>
<gene>
    <name evidence="1" type="ORF">CR152_32315</name>
</gene>